<organism evidence="2 3">
    <name type="scientific">Botrytis porri</name>
    <dbReference type="NCBI Taxonomy" id="87229"/>
    <lineage>
        <taxon>Eukaryota</taxon>
        <taxon>Fungi</taxon>
        <taxon>Dikarya</taxon>
        <taxon>Ascomycota</taxon>
        <taxon>Pezizomycotina</taxon>
        <taxon>Leotiomycetes</taxon>
        <taxon>Helotiales</taxon>
        <taxon>Sclerotiniaceae</taxon>
        <taxon>Botrytis</taxon>
    </lineage>
</organism>
<name>A0A4Z1KF40_9HELO</name>
<evidence type="ECO:0000256" key="1">
    <source>
        <dbReference type="SAM" id="MobiDB-lite"/>
    </source>
</evidence>
<gene>
    <name evidence="2" type="ORF">BPOR_0479g00010</name>
</gene>
<comment type="caution">
    <text evidence="2">The sequence shown here is derived from an EMBL/GenBank/DDBJ whole genome shotgun (WGS) entry which is preliminary data.</text>
</comment>
<reference evidence="2 3" key="1">
    <citation type="submission" date="2017-12" db="EMBL/GenBank/DDBJ databases">
        <title>Comparative genomics of Botrytis spp.</title>
        <authorList>
            <person name="Valero-Jimenez C.A."/>
            <person name="Tapia P."/>
            <person name="Veloso J."/>
            <person name="Silva-Moreno E."/>
            <person name="Staats M."/>
            <person name="Valdes J.H."/>
            <person name="Van Kan J.A.L."/>
        </authorList>
    </citation>
    <scope>NUCLEOTIDE SEQUENCE [LARGE SCALE GENOMIC DNA]</scope>
    <source>
        <strain evidence="2 3">MUCL3349</strain>
    </source>
</reference>
<evidence type="ECO:0000313" key="3">
    <source>
        <dbReference type="Proteomes" id="UP000297280"/>
    </source>
</evidence>
<proteinExistence type="predicted"/>
<protein>
    <submittedName>
        <fullName evidence="2">Uncharacterized protein</fullName>
    </submittedName>
</protein>
<dbReference type="EMBL" id="PQXO01000478">
    <property type="protein sequence ID" value="TGO84661.1"/>
    <property type="molecule type" value="Genomic_DNA"/>
</dbReference>
<accession>A0A4Z1KF40</accession>
<keyword evidence="3" id="KW-1185">Reference proteome</keyword>
<feature type="region of interest" description="Disordered" evidence="1">
    <location>
        <begin position="51"/>
        <end position="82"/>
    </location>
</feature>
<dbReference type="AlphaFoldDB" id="A0A4Z1KF40"/>
<feature type="compositionally biased region" description="Basic and acidic residues" evidence="1">
    <location>
        <begin position="53"/>
        <end position="73"/>
    </location>
</feature>
<dbReference type="Proteomes" id="UP000297280">
    <property type="component" value="Unassembled WGS sequence"/>
</dbReference>
<sequence>MEGEEGWNIIRVVLRRVPGGPAYGYSFRIKEEEEVVKSNFVRKSGEGEGLLGIKEKREERGERREKLNQEEKKEKKKKKKVH</sequence>
<evidence type="ECO:0000313" key="2">
    <source>
        <dbReference type="EMBL" id="TGO84661.1"/>
    </source>
</evidence>